<dbReference type="AlphaFoldDB" id="A0A934UJD1"/>
<gene>
    <name evidence="1" type="ORF">I5M07_07940</name>
</gene>
<reference evidence="1" key="1">
    <citation type="submission" date="2020-12" db="EMBL/GenBank/DDBJ databases">
        <title>Bacterial novel species Flavobacterium sp. SE-1-e isolated from soil.</title>
        <authorList>
            <person name="Jung H.-Y."/>
        </authorList>
    </citation>
    <scope>NUCLEOTIDE SEQUENCE</scope>
    <source>
        <strain evidence="1">SE-1-e</strain>
    </source>
</reference>
<proteinExistence type="predicted"/>
<evidence type="ECO:0000313" key="2">
    <source>
        <dbReference type="Proteomes" id="UP000609172"/>
    </source>
</evidence>
<name>A0A934UJD1_9FLAO</name>
<organism evidence="1 2">
    <name type="scientific">Flavobacterium agrisoli</name>
    <dbReference type="NCBI Taxonomy" id="2793066"/>
    <lineage>
        <taxon>Bacteria</taxon>
        <taxon>Pseudomonadati</taxon>
        <taxon>Bacteroidota</taxon>
        <taxon>Flavobacteriia</taxon>
        <taxon>Flavobacteriales</taxon>
        <taxon>Flavobacteriaceae</taxon>
        <taxon>Flavobacterium</taxon>
    </lineage>
</organism>
<keyword evidence="2" id="KW-1185">Reference proteome</keyword>
<accession>A0A934UJD1</accession>
<dbReference type="PROSITE" id="PS51257">
    <property type="entry name" value="PROKAR_LIPOPROTEIN"/>
    <property type="match status" value="1"/>
</dbReference>
<protein>
    <recommendedName>
        <fullName evidence="3">Lipoprotein</fullName>
    </recommendedName>
</protein>
<sequence>MNYKRFCLFFLLALLASCQDSNEKRLAENQKEAKRKEVIFTNISKNWSFYNEPINEVALETQSTWNEWRSFLAELGGKPQKTIGAFQKKSTTIVKKTYLLTTTIPPQFNNPAIKSRLSVLLTKIEMMNLFIHLDKIPDDKVVFLIGDINKELVSLQRQMDKIVEVDKIPKEEGESELIQMLKDTARAIPDTPNIPLKTSN</sequence>
<evidence type="ECO:0008006" key="3">
    <source>
        <dbReference type="Google" id="ProtNLM"/>
    </source>
</evidence>
<dbReference type="EMBL" id="JAEHFV010000002">
    <property type="protein sequence ID" value="MBK0369767.1"/>
    <property type="molecule type" value="Genomic_DNA"/>
</dbReference>
<comment type="caution">
    <text evidence="1">The sequence shown here is derived from an EMBL/GenBank/DDBJ whole genome shotgun (WGS) entry which is preliminary data.</text>
</comment>
<evidence type="ECO:0000313" key="1">
    <source>
        <dbReference type="EMBL" id="MBK0369767.1"/>
    </source>
</evidence>
<dbReference type="Proteomes" id="UP000609172">
    <property type="component" value="Unassembled WGS sequence"/>
</dbReference>
<dbReference type="RefSeq" id="WP_200105680.1">
    <property type="nucleotide sequence ID" value="NZ_JAEHFV010000002.1"/>
</dbReference>